<evidence type="ECO:0000259" key="1">
    <source>
        <dbReference type="SMART" id="SM00065"/>
    </source>
</evidence>
<dbReference type="Proteomes" id="UP001138768">
    <property type="component" value="Unassembled WGS sequence"/>
</dbReference>
<organism evidence="2 3">
    <name type="scientific">Lamprobacter modestohalophilus</name>
    <dbReference type="NCBI Taxonomy" id="1064514"/>
    <lineage>
        <taxon>Bacteria</taxon>
        <taxon>Pseudomonadati</taxon>
        <taxon>Pseudomonadota</taxon>
        <taxon>Gammaproteobacteria</taxon>
        <taxon>Chromatiales</taxon>
        <taxon>Chromatiaceae</taxon>
        <taxon>Lamprobacter</taxon>
    </lineage>
</organism>
<dbReference type="InterPro" id="IPR003018">
    <property type="entry name" value="GAF"/>
</dbReference>
<proteinExistence type="predicted"/>
<dbReference type="SMART" id="SM00065">
    <property type="entry name" value="GAF"/>
    <property type="match status" value="1"/>
</dbReference>
<comment type="caution">
    <text evidence="2">The sequence shown here is derived from an EMBL/GenBank/DDBJ whole genome shotgun (WGS) entry which is preliminary data.</text>
</comment>
<dbReference type="Pfam" id="PF01590">
    <property type="entry name" value="GAF"/>
    <property type="match status" value="1"/>
</dbReference>
<dbReference type="InterPro" id="IPR029016">
    <property type="entry name" value="GAF-like_dom_sf"/>
</dbReference>
<keyword evidence="3" id="KW-1185">Reference proteome</keyword>
<dbReference type="EMBL" id="NRRY01000003">
    <property type="protein sequence ID" value="MBK1617383.1"/>
    <property type="molecule type" value="Genomic_DNA"/>
</dbReference>
<protein>
    <recommendedName>
        <fullName evidence="1">GAF domain-containing protein</fullName>
    </recommendedName>
</protein>
<sequence>MVTNPQLIVEVLSESTEAYNRGQKFAHYRALESLEAKRTTMARLVVEQLVGVTTLIEQKPNLEEGLRDLAGLTARSIGAGRCSVMLLSGSSDAGGQDLKVYSHFGDLPAIAYQVPAKPHSSIAWQVASTRQALMVNDVIASPLASFAAQPERIDEPFMSAPITTANSVLGVINVSKRLQGDRFSEADLELLELFALFVGKSIHVFQLERLSESRILQMAQVLDQREAGGAGPINPDPARIAKIVAKSFYRELTLAGFGPKAIMSVASEVLGQLNDTLSSHRARLERREDD</sequence>
<dbReference type="SUPFAM" id="SSF55781">
    <property type="entry name" value="GAF domain-like"/>
    <property type="match status" value="1"/>
</dbReference>
<dbReference type="Gene3D" id="3.30.450.40">
    <property type="match status" value="1"/>
</dbReference>
<dbReference type="InterPro" id="IPR012296">
    <property type="entry name" value="Nuclease_put_TT1808"/>
</dbReference>
<dbReference type="Gene3D" id="3.90.1570.10">
    <property type="entry name" value="tt1808, chain A"/>
    <property type="match status" value="1"/>
</dbReference>
<accession>A0A9X1B2G8</accession>
<name>A0A9X1B2G8_9GAMM</name>
<dbReference type="AlphaFoldDB" id="A0A9X1B2G8"/>
<gene>
    <name evidence="2" type="ORF">CKO42_02715</name>
</gene>
<reference evidence="2 3" key="1">
    <citation type="journal article" date="2020" name="Microorganisms">
        <title>Osmotic Adaptation and Compatible Solute Biosynthesis of Phototrophic Bacteria as Revealed from Genome Analyses.</title>
        <authorList>
            <person name="Imhoff J.F."/>
            <person name="Rahn T."/>
            <person name="Kunzel S."/>
            <person name="Keller A."/>
            <person name="Neulinger S.C."/>
        </authorList>
    </citation>
    <scope>NUCLEOTIDE SEQUENCE [LARGE SCALE GENOMIC DNA]</scope>
    <source>
        <strain evidence="2 3">DSM 25653</strain>
    </source>
</reference>
<evidence type="ECO:0000313" key="2">
    <source>
        <dbReference type="EMBL" id="MBK1617383.1"/>
    </source>
</evidence>
<evidence type="ECO:0000313" key="3">
    <source>
        <dbReference type="Proteomes" id="UP001138768"/>
    </source>
</evidence>
<feature type="domain" description="GAF" evidence="1">
    <location>
        <begin position="61"/>
        <end position="212"/>
    </location>
</feature>